<dbReference type="PANTHER" id="PTHR28280:SF1">
    <property type="entry name" value="SHUTTLING PRE-60S FACTOR ECM1"/>
    <property type="match status" value="1"/>
</dbReference>
<dbReference type="PANTHER" id="PTHR28280">
    <property type="entry name" value="SHUTTLING PRE-60S FACTOR ECM1"/>
    <property type="match status" value="1"/>
</dbReference>
<feature type="region of interest" description="Disordered" evidence="1">
    <location>
        <begin position="140"/>
        <end position="203"/>
    </location>
</feature>
<feature type="compositionally biased region" description="Basic residues" evidence="1">
    <location>
        <begin position="82"/>
        <end position="100"/>
    </location>
</feature>
<protein>
    <submittedName>
        <fullName evidence="2">Uncharacterized protein</fullName>
    </submittedName>
</protein>
<dbReference type="GO" id="GO:0005730">
    <property type="term" value="C:nucleolus"/>
    <property type="evidence" value="ECO:0007669"/>
    <property type="project" value="TreeGrafter"/>
</dbReference>
<feature type="compositionally biased region" description="Basic and acidic residues" evidence="1">
    <location>
        <begin position="177"/>
        <end position="192"/>
    </location>
</feature>
<keyword evidence="3" id="KW-1185">Reference proteome</keyword>
<dbReference type="GO" id="GO:0030687">
    <property type="term" value="C:preribosome, large subunit precursor"/>
    <property type="evidence" value="ECO:0007669"/>
    <property type="project" value="TreeGrafter"/>
</dbReference>
<dbReference type="GO" id="GO:0000055">
    <property type="term" value="P:ribosomal large subunit export from nucleus"/>
    <property type="evidence" value="ECO:0007669"/>
    <property type="project" value="TreeGrafter"/>
</dbReference>
<dbReference type="RefSeq" id="XP_038779873.1">
    <property type="nucleotide sequence ID" value="XM_038923945.1"/>
</dbReference>
<dbReference type="GeneID" id="62197094"/>
<dbReference type="EMBL" id="CP064815">
    <property type="protein sequence ID" value="QPG76308.1"/>
    <property type="molecule type" value="Genomic_DNA"/>
</dbReference>
<evidence type="ECO:0000256" key="1">
    <source>
        <dbReference type="SAM" id="MobiDB-lite"/>
    </source>
</evidence>
<feature type="region of interest" description="Disordered" evidence="1">
    <location>
        <begin position="1"/>
        <end position="32"/>
    </location>
</feature>
<dbReference type="KEGG" id="bnn:FOA43_003694"/>
<gene>
    <name evidence="2" type="ORF">FOA43_003694</name>
</gene>
<dbReference type="AlphaFoldDB" id="A0A875S5S9"/>
<organism evidence="2 3">
    <name type="scientific">Eeniella nana</name>
    <name type="common">Yeast</name>
    <name type="synonym">Brettanomyces nanus</name>
    <dbReference type="NCBI Taxonomy" id="13502"/>
    <lineage>
        <taxon>Eukaryota</taxon>
        <taxon>Fungi</taxon>
        <taxon>Dikarya</taxon>
        <taxon>Ascomycota</taxon>
        <taxon>Saccharomycotina</taxon>
        <taxon>Pichiomycetes</taxon>
        <taxon>Pichiales</taxon>
        <taxon>Pichiaceae</taxon>
        <taxon>Brettanomyces</taxon>
    </lineage>
</organism>
<feature type="compositionally biased region" description="Basic residues" evidence="1">
    <location>
        <begin position="1"/>
        <end position="12"/>
    </location>
</feature>
<dbReference type="InterPro" id="IPR053278">
    <property type="entry name" value="Pre-60S_factor_ECM1"/>
</dbReference>
<dbReference type="OrthoDB" id="4068492at2759"/>
<dbReference type="Proteomes" id="UP000662931">
    <property type="component" value="Chromosome 4"/>
</dbReference>
<proteinExistence type="predicted"/>
<accession>A0A875S5S9</accession>
<name>A0A875S5S9_EENNA</name>
<feature type="region of interest" description="Disordered" evidence="1">
    <location>
        <begin position="82"/>
        <end position="101"/>
    </location>
</feature>
<evidence type="ECO:0000313" key="3">
    <source>
        <dbReference type="Proteomes" id="UP000662931"/>
    </source>
</evidence>
<evidence type="ECO:0000313" key="2">
    <source>
        <dbReference type="EMBL" id="QPG76308.1"/>
    </source>
</evidence>
<sequence>MVKKVSRRSRAARRGEVDPDAPQDPSVEALDTVPRLEKTDVIGSMIRASVKKNSRLLGDKLNKGAKAASENEHIEIINAGIHKKDHGKQSKSVRTRRKKGVLRDGRLEARIASSVDRRRHRRLVRKSDWDSVNNSAKETLAPKSIASKDDHTEMSDDEVDVGEVGSGWKELIGETEESSKKEHSKSNDDHMKNAFALLDEVEA</sequence>
<reference evidence="2" key="1">
    <citation type="submission" date="2020-10" db="EMBL/GenBank/DDBJ databases">
        <authorList>
            <person name="Roach M.J.R."/>
        </authorList>
    </citation>
    <scope>NUCLEOTIDE SEQUENCE</scope>
    <source>
        <strain evidence="2">CBS 1945</strain>
    </source>
</reference>